<dbReference type="PANTHER" id="PTHR36369:SF1">
    <property type="entry name" value="TRANSMEMBRANE PROTEIN"/>
    <property type="match status" value="1"/>
</dbReference>
<organism evidence="3 4">
    <name type="scientific">Hevea brasiliensis</name>
    <name type="common">Para rubber tree</name>
    <name type="synonym">Siphonia brasiliensis</name>
    <dbReference type="NCBI Taxonomy" id="3981"/>
    <lineage>
        <taxon>Eukaryota</taxon>
        <taxon>Viridiplantae</taxon>
        <taxon>Streptophyta</taxon>
        <taxon>Embryophyta</taxon>
        <taxon>Tracheophyta</taxon>
        <taxon>Spermatophyta</taxon>
        <taxon>Magnoliopsida</taxon>
        <taxon>eudicotyledons</taxon>
        <taxon>Gunneridae</taxon>
        <taxon>Pentapetalae</taxon>
        <taxon>rosids</taxon>
        <taxon>fabids</taxon>
        <taxon>Malpighiales</taxon>
        <taxon>Euphorbiaceae</taxon>
        <taxon>Crotonoideae</taxon>
        <taxon>Micrandreae</taxon>
        <taxon>Hevea</taxon>
    </lineage>
</organism>
<reference evidence="3 4" key="1">
    <citation type="journal article" date="2020" name="Mol. Plant">
        <title>The Chromosome-Based Rubber Tree Genome Provides New Insights into Spurge Genome Evolution and Rubber Biosynthesis.</title>
        <authorList>
            <person name="Liu J."/>
            <person name="Shi C."/>
            <person name="Shi C.C."/>
            <person name="Li W."/>
            <person name="Zhang Q.J."/>
            <person name="Zhang Y."/>
            <person name="Li K."/>
            <person name="Lu H.F."/>
            <person name="Shi C."/>
            <person name="Zhu S.T."/>
            <person name="Xiao Z.Y."/>
            <person name="Nan H."/>
            <person name="Yue Y."/>
            <person name="Zhu X.G."/>
            <person name="Wu Y."/>
            <person name="Hong X.N."/>
            <person name="Fan G.Y."/>
            <person name="Tong Y."/>
            <person name="Zhang D."/>
            <person name="Mao C.L."/>
            <person name="Liu Y.L."/>
            <person name="Hao S.J."/>
            <person name="Liu W.Q."/>
            <person name="Lv M.Q."/>
            <person name="Zhang H.B."/>
            <person name="Liu Y."/>
            <person name="Hu-Tang G.R."/>
            <person name="Wang J.P."/>
            <person name="Wang J.H."/>
            <person name="Sun Y.H."/>
            <person name="Ni S.B."/>
            <person name="Chen W.B."/>
            <person name="Zhang X.C."/>
            <person name="Jiao Y.N."/>
            <person name="Eichler E.E."/>
            <person name="Li G.H."/>
            <person name="Liu X."/>
            <person name="Gao L.Z."/>
        </authorList>
    </citation>
    <scope>NUCLEOTIDE SEQUENCE [LARGE SCALE GENOMIC DNA]</scope>
    <source>
        <strain evidence="4">cv. GT1</strain>
        <tissue evidence="3">Leaf</tissue>
    </source>
</reference>
<keyword evidence="2" id="KW-0472">Membrane</keyword>
<dbReference type="PANTHER" id="PTHR36369">
    <property type="entry name" value="TRANSMEMBRANE PROTEIN"/>
    <property type="match status" value="1"/>
</dbReference>
<keyword evidence="2" id="KW-1133">Transmembrane helix</keyword>
<keyword evidence="2" id="KW-0812">Transmembrane</keyword>
<evidence type="ECO:0000313" key="3">
    <source>
        <dbReference type="EMBL" id="KAF2304162.1"/>
    </source>
</evidence>
<dbReference type="EMBL" id="JAAGAX010000009">
    <property type="protein sequence ID" value="KAF2304162.1"/>
    <property type="molecule type" value="Genomic_DNA"/>
</dbReference>
<accession>A0A6A6LRT9</accession>
<protein>
    <submittedName>
        <fullName evidence="3">Uncharacterized protein</fullName>
    </submittedName>
</protein>
<comment type="caution">
    <text evidence="3">The sequence shown here is derived from an EMBL/GenBank/DDBJ whole genome shotgun (WGS) entry which is preliminary data.</text>
</comment>
<feature type="region of interest" description="Disordered" evidence="1">
    <location>
        <begin position="79"/>
        <end position="105"/>
    </location>
</feature>
<dbReference type="Proteomes" id="UP000467840">
    <property type="component" value="Chromosome 16"/>
</dbReference>
<gene>
    <name evidence="3" type="ORF">GH714_028167</name>
</gene>
<evidence type="ECO:0000313" key="4">
    <source>
        <dbReference type="Proteomes" id="UP000467840"/>
    </source>
</evidence>
<sequence>MNVLDSPLEALAINYVSFGIFTVVNNLWTWVALITAVVSFWKIRNAGVAGASTFSLKSEQLSSANCIDVRNVNEPKPVVETSVPESAIQPPPSPTPSSASPATFSSVFEDDGVTRGKFVKYYVDERESDDNGDDELTVVGEWGYGNRGCGEWSEAGRVLRMRTGDMGWYMYQDLTAINGNVVRLWDGIRRRRSQAVVYGNCLIGPEYQNMKNH</sequence>
<name>A0A6A6LRT9_HEVBR</name>
<feature type="compositionally biased region" description="Low complexity" evidence="1">
    <location>
        <begin position="96"/>
        <end position="105"/>
    </location>
</feature>
<evidence type="ECO:0000256" key="1">
    <source>
        <dbReference type="SAM" id="MobiDB-lite"/>
    </source>
</evidence>
<feature type="transmembrane region" description="Helical" evidence="2">
    <location>
        <begin position="12"/>
        <end position="38"/>
    </location>
</feature>
<evidence type="ECO:0000256" key="2">
    <source>
        <dbReference type="SAM" id="Phobius"/>
    </source>
</evidence>
<proteinExistence type="predicted"/>
<dbReference type="AlphaFoldDB" id="A0A6A6LRT9"/>
<keyword evidence="4" id="KW-1185">Reference proteome</keyword>